<accession>A0A6M3YNK0</accession>
<proteinExistence type="predicted"/>
<evidence type="ECO:0000313" key="2">
    <source>
        <dbReference type="Proteomes" id="UP000503037"/>
    </source>
</evidence>
<evidence type="ECO:0000313" key="1">
    <source>
        <dbReference type="EMBL" id="QJI53331.1"/>
    </source>
</evidence>
<name>A0A6M3YNK0_9CAUD</name>
<sequence>MNPISCPDTDWRVKPDIIETKFDAWFNRQTEIQEPEEVFKAGFLSGVEACQNGEYY</sequence>
<protein>
    <submittedName>
        <fullName evidence="1">Uncharacterized protein</fullName>
    </submittedName>
</protein>
<organism evidence="1 2">
    <name type="scientific">Alteromonas phage vB_AcoS-R7M</name>
    <dbReference type="NCBI Taxonomy" id="2729541"/>
    <lineage>
        <taxon>Viruses</taxon>
        <taxon>Duplodnaviria</taxon>
        <taxon>Heunggongvirae</taxon>
        <taxon>Uroviricota</taxon>
        <taxon>Caudoviricetes</taxon>
        <taxon>Queuovirinae</taxon>
        <taxon>Amoyvirus</taxon>
        <taxon>Amoyvirus R7M</taxon>
    </lineage>
</organism>
<gene>
    <name evidence="1" type="ORF">vBAcoSR7M_9</name>
</gene>
<keyword evidence="2" id="KW-1185">Reference proteome</keyword>
<dbReference type="EMBL" id="MT345684">
    <property type="protein sequence ID" value="QJI53331.1"/>
    <property type="molecule type" value="Genomic_DNA"/>
</dbReference>
<reference evidence="2" key="1">
    <citation type="submission" date="2020-04" db="EMBL/GenBank/DDBJ databases">
        <authorList>
            <person name="Ma R."/>
            <person name="Lai J."/>
            <person name="Yang Y."/>
            <person name="Jiao N."/>
            <person name="Zhang R."/>
        </authorList>
    </citation>
    <scope>NUCLEOTIDE SEQUENCE [LARGE SCALE GENOMIC DNA]</scope>
</reference>
<dbReference type="Proteomes" id="UP000503037">
    <property type="component" value="Segment"/>
</dbReference>